<accession>A0A3S7WP68</accession>
<evidence type="ECO:0000313" key="2">
    <source>
        <dbReference type="EMBL" id="AYU75979.1"/>
    </source>
</evidence>
<reference evidence="2 3" key="1">
    <citation type="journal article" date="2018" name="Sci. Rep.">
        <title>A complete Leishmania donovani reference genome identifies novel genetic variations associated with virulence.</title>
        <authorList>
            <person name="Lypaczewski P."/>
            <person name="Hoshizaki J."/>
            <person name="Zhang W.-W."/>
            <person name="McCall L.-I."/>
            <person name="Torcivia-Rodriguez J."/>
            <person name="Simonyan V."/>
            <person name="Kaur A."/>
            <person name="Dewar K."/>
            <person name="Matlashewski G."/>
        </authorList>
    </citation>
    <scope>NUCLEOTIDE SEQUENCE [LARGE SCALE GENOMIC DNA]</scope>
    <source>
        <strain evidence="2 3">LdCL</strain>
    </source>
</reference>
<gene>
    <name evidence="2" type="ORF">LdCL_050012400</name>
</gene>
<feature type="compositionally biased region" description="Polar residues" evidence="1">
    <location>
        <begin position="133"/>
        <end position="142"/>
    </location>
</feature>
<keyword evidence="3" id="KW-1185">Reference proteome</keyword>
<evidence type="ECO:0000313" key="3">
    <source>
        <dbReference type="Proteomes" id="UP000274082"/>
    </source>
</evidence>
<dbReference type="EMBL" id="CP029504">
    <property type="protein sequence ID" value="AYU75979.1"/>
    <property type="molecule type" value="Genomic_DNA"/>
</dbReference>
<organism evidence="2 3">
    <name type="scientific">Leishmania donovani</name>
    <dbReference type="NCBI Taxonomy" id="5661"/>
    <lineage>
        <taxon>Eukaryota</taxon>
        <taxon>Discoba</taxon>
        <taxon>Euglenozoa</taxon>
        <taxon>Kinetoplastea</taxon>
        <taxon>Metakinetoplastina</taxon>
        <taxon>Trypanosomatida</taxon>
        <taxon>Trypanosomatidae</taxon>
        <taxon>Leishmaniinae</taxon>
        <taxon>Leishmania</taxon>
    </lineage>
</organism>
<dbReference type="Proteomes" id="UP000274082">
    <property type="component" value="Chromosome 5"/>
</dbReference>
<feature type="compositionally biased region" description="Low complexity" evidence="1">
    <location>
        <begin position="425"/>
        <end position="457"/>
    </location>
</feature>
<dbReference type="VEuPathDB" id="TriTrypDB:LdBPK_050730.1"/>
<feature type="region of interest" description="Disordered" evidence="1">
    <location>
        <begin position="108"/>
        <end position="476"/>
    </location>
</feature>
<dbReference type="OrthoDB" id="265509at2759"/>
<feature type="compositionally biased region" description="Basic and acidic residues" evidence="1">
    <location>
        <begin position="275"/>
        <end position="284"/>
    </location>
</feature>
<dbReference type="VEuPathDB" id="TriTrypDB:LDHU3_05.0820"/>
<feature type="compositionally biased region" description="Low complexity" evidence="1">
    <location>
        <begin position="354"/>
        <end position="365"/>
    </location>
</feature>
<dbReference type="AlphaFoldDB" id="A0A3S7WP68"/>
<evidence type="ECO:0000256" key="1">
    <source>
        <dbReference type="SAM" id="MobiDB-lite"/>
    </source>
</evidence>
<feature type="region of interest" description="Disordered" evidence="1">
    <location>
        <begin position="527"/>
        <end position="553"/>
    </location>
</feature>
<feature type="compositionally biased region" description="Polar residues" evidence="1">
    <location>
        <begin position="158"/>
        <end position="169"/>
    </location>
</feature>
<proteinExistence type="predicted"/>
<name>A0A3S7WP68_LEIDO</name>
<dbReference type="VEuPathDB" id="TriTrypDB:LdCL_050012400"/>
<sequence length="741" mass="80139">MSTSDSSVLKKQRARIAWLEASLDTSIVAYESHRNALENVYAYLAKWQQSPGEGCIHISPAALSELLNDIDDVLEQCALRLQPIDGATPAADSPTEQAHSEHCFRGAHLYPDNARGTRRNKAVPAPPQQQPQMTSRSVSELSRGSRPRGAEDDLHEASTATTESRQHQQPKPVLQYRPLSSSRSRTSSVLPAMNEREAAAVQPVYTTSADSTPPPSQAVAGSWKPQPRPRAQPRDRMGVALTPWPIMDDRQQPSGTAAGPVDRTRSDPTPPSARLRAEENHDELPAPQYSSYKRTGRPLLPSPERRAAAEELAELAAAEEEAKASSAYQQSFGGCSHSRESERNCVSAGHRWPSPSSSLTSASHQLPPPPPLQGEQHGQSYWSEEQDIPYRRGSSAAGEHRSSNTGAGSHVGSGRSGLSEEGPYAGIAPAAASGHRAAAAVTSHHSHPAPSHQQSSAGGRALSRTSSTLRGSPSDAAVAALESLSYASSCAPHRPGQPRGGAAGAAAMYAGHPVEASQAGSLGLVYTPSVTPQRDSDNGAAVTAPQQLSERRRLRTYSQRPIAPKTNDSSQVESTVYHRRTLSPSAGRKPLRADSPETLRFMEREDAFLEKQRQKLLGEEHRDPLQPQNNAGATLYITANPGGQPVANGGKAGKEAAPEMTAVEEQLIAEHTILRTQLEKMQMEMSIAVARHRERGNEQRYTQLNTRMKRVMKDLDRVEWELRVVRNIDRQSRSQSPASGI</sequence>
<protein>
    <submittedName>
        <fullName evidence="2">Uncharacterized protein</fullName>
    </submittedName>
</protein>